<dbReference type="RefSeq" id="WP_057887158.1">
    <property type="nucleotide sequence ID" value="NZ_AZEZ01000004.1"/>
</dbReference>
<dbReference type="PATRIC" id="fig|1423770.3.peg.1990"/>
<dbReference type="Pfam" id="PF06305">
    <property type="entry name" value="LapA_dom"/>
    <property type="match status" value="1"/>
</dbReference>
<evidence type="ECO:0000256" key="4">
    <source>
        <dbReference type="ARBA" id="ARBA00023136"/>
    </source>
</evidence>
<evidence type="ECO:0000313" key="8">
    <source>
        <dbReference type="Proteomes" id="UP000050872"/>
    </source>
</evidence>
<sequence>MNGKQSRFVIGLIIALVVVIFAVLNVNPVTVSFGFTRVKLPLIILIIVTLLLGAVITMLLASTGKKKPDTLNRHAKKQISNVKVSNDNQIADALKENNAKRQTK</sequence>
<name>A0A0R1QME8_9LACO</name>
<feature type="domain" description="Lipopolysaccharide assembly protein A" evidence="6">
    <location>
        <begin position="25"/>
        <end position="81"/>
    </location>
</feature>
<feature type="transmembrane region" description="Helical" evidence="5">
    <location>
        <begin position="38"/>
        <end position="61"/>
    </location>
</feature>
<keyword evidence="3 5" id="KW-1133">Transmembrane helix</keyword>
<feature type="transmembrane region" description="Helical" evidence="5">
    <location>
        <begin position="7"/>
        <end position="26"/>
    </location>
</feature>
<evidence type="ECO:0000256" key="2">
    <source>
        <dbReference type="ARBA" id="ARBA00022692"/>
    </source>
</evidence>
<dbReference type="EMBL" id="AZEZ01000004">
    <property type="protein sequence ID" value="KRL45935.1"/>
    <property type="molecule type" value="Genomic_DNA"/>
</dbReference>
<dbReference type="Proteomes" id="UP000050872">
    <property type="component" value="Unassembled WGS sequence"/>
</dbReference>
<evidence type="ECO:0000313" key="7">
    <source>
        <dbReference type="EMBL" id="KRL45935.1"/>
    </source>
</evidence>
<protein>
    <recommendedName>
        <fullName evidence="6">Lipopolysaccharide assembly protein A domain-containing protein</fullName>
    </recommendedName>
</protein>
<evidence type="ECO:0000256" key="1">
    <source>
        <dbReference type="ARBA" id="ARBA00022475"/>
    </source>
</evidence>
<dbReference type="PANTHER" id="PTHR41335:SF1">
    <property type="entry name" value="MEMBRANE PROTEIN"/>
    <property type="match status" value="1"/>
</dbReference>
<keyword evidence="1" id="KW-1003">Cell membrane</keyword>
<proteinExistence type="predicted"/>
<organism evidence="7 8">
    <name type="scientific">Companilactobacillus mindensis DSM 14500</name>
    <dbReference type="NCBI Taxonomy" id="1423770"/>
    <lineage>
        <taxon>Bacteria</taxon>
        <taxon>Bacillati</taxon>
        <taxon>Bacillota</taxon>
        <taxon>Bacilli</taxon>
        <taxon>Lactobacillales</taxon>
        <taxon>Lactobacillaceae</taxon>
        <taxon>Companilactobacillus</taxon>
    </lineage>
</organism>
<dbReference type="AlphaFoldDB" id="A0A0R1QME8"/>
<evidence type="ECO:0000259" key="6">
    <source>
        <dbReference type="Pfam" id="PF06305"/>
    </source>
</evidence>
<dbReference type="GO" id="GO:0005886">
    <property type="term" value="C:plasma membrane"/>
    <property type="evidence" value="ECO:0007669"/>
    <property type="project" value="InterPro"/>
</dbReference>
<keyword evidence="4 5" id="KW-0472">Membrane</keyword>
<evidence type="ECO:0000256" key="5">
    <source>
        <dbReference type="SAM" id="Phobius"/>
    </source>
</evidence>
<dbReference type="STRING" id="1423770.FD29_GL001939"/>
<keyword evidence="2 5" id="KW-0812">Transmembrane</keyword>
<reference evidence="7 8" key="1">
    <citation type="journal article" date="2015" name="Genome Announc.">
        <title>Expanding the biotechnology potential of lactobacilli through comparative genomics of 213 strains and associated genera.</title>
        <authorList>
            <person name="Sun Z."/>
            <person name="Harris H.M."/>
            <person name="McCann A."/>
            <person name="Guo C."/>
            <person name="Argimon S."/>
            <person name="Zhang W."/>
            <person name="Yang X."/>
            <person name="Jeffery I.B."/>
            <person name="Cooney J.C."/>
            <person name="Kagawa T.F."/>
            <person name="Liu W."/>
            <person name="Song Y."/>
            <person name="Salvetti E."/>
            <person name="Wrobel A."/>
            <person name="Rasinkangas P."/>
            <person name="Parkhill J."/>
            <person name="Rea M.C."/>
            <person name="O'Sullivan O."/>
            <person name="Ritari J."/>
            <person name="Douillard F.P."/>
            <person name="Paul Ross R."/>
            <person name="Yang R."/>
            <person name="Briner A.E."/>
            <person name="Felis G.E."/>
            <person name="de Vos W.M."/>
            <person name="Barrangou R."/>
            <person name="Klaenhammer T.R."/>
            <person name="Caufield P.W."/>
            <person name="Cui Y."/>
            <person name="Zhang H."/>
            <person name="O'Toole P.W."/>
        </authorList>
    </citation>
    <scope>NUCLEOTIDE SEQUENCE [LARGE SCALE GENOMIC DNA]</scope>
    <source>
        <strain evidence="7 8">DSM 14500</strain>
    </source>
</reference>
<comment type="caution">
    <text evidence="7">The sequence shown here is derived from an EMBL/GenBank/DDBJ whole genome shotgun (WGS) entry which is preliminary data.</text>
</comment>
<dbReference type="OrthoDB" id="2300404at2"/>
<dbReference type="PANTHER" id="PTHR41335">
    <property type="entry name" value="MEMBRANE PROTEIN-RELATED"/>
    <property type="match status" value="1"/>
</dbReference>
<evidence type="ECO:0000256" key="3">
    <source>
        <dbReference type="ARBA" id="ARBA00022989"/>
    </source>
</evidence>
<accession>A0A0R1QME8</accession>
<gene>
    <name evidence="7" type="ORF">FD29_GL001939</name>
</gene>
<dbReference type="InterPro" id="IPR010445">
    <property type="entry name" value="LapA_dom"/>
</dbReference>
<keyword evidence="8" id="KW-1185">Reference proteome</keyword>